<dbReference type="PANTHER" id="PTHR30249">
    <property type="entry name" value="PUTATIVE SEROTONIN TRANSPORTER"/>
    <property type="match status" value="1"/>
</dbReference>
<feature type="transmembrane region" description="Helical" evidence="5">
    <location>
        <begin position="44"/>
        <end position="62"/>
    </location>
</feature>
<dbReference type="AlphaFoldDB" id="A0A8J3F1W2"/>
<evidence type="ECO:0000256" key="5">
    <source>
        <dbReference type="SAM" id="Phobius"/>
    </source>
</evidence>
<keyword evidence="2 5" id="KW-0812">Transmembrane</keyword>
<name>A0A8J3F1W2_9BURK</name>
<reference evidence="7" key="1">
    <citation type="journal article" date="2019" name="Int. J. Syst. Evol. Microbiol.">
        <title>The Global Catalogue of Microorganisms (GCM) 10K type strain sequencing project: providing services to taxonomists for standard genome sequencing and annotation.</title>
        <authorList>
            <consortium name="The Broad Institute Genomics Platform"/>
            <consortium name="The Broad Institute Genome Sequencing Center for Infectious Disease"/>
            <person name="Wu L."/>
            <person name="Ma J."/>
        </authorList>
    </citation>
    <scope>NUCLEOTIDE SEQUENCE [LARGE SCALE GENOMIC DNA]</scope>
    <source>
        <strain evidence="7">CCM 2767</strain>
    </source>
</reference>
<evidence type="ECO:0000256" key="1">
    <source>
        <dbReference type="ARBA" id="ARBA00004141"/>
    </source>
</evidence>
<evidence type="ECO:0000313" key="7">
    <source>
        <dbReference type="Proteomes" id="UP000642180"/>
    </source>
</evidence>
<gene>
    <name evidence="6" type="ORF">GCM10008066_22400</name>
</gene>
<keyword evidence="3 5" id="KW-1133">Transmembrane helix</keyword>
<protein>
    <submittedName>
        <fullName evidence="6">Membrane protein</fullName>
    </submittedName>
</protein>
<keyword evidence="7" id="KW-1185">Reference proteome</keyword>
<dbReference type="InterPro" id="IPR007300">
    <property type="entry name" value="CidB/LrgB"/>
</dbReference>
<dbReference type="RefSeq" id="WP_188381437.1">
    <property type="nucleotide sequence ID" value="NZ_BMDI01000002.1"/>
</dbReference>
<accession>A0A8J3F1W2</accession>
<dbReference type="Pfam" id="PF04172">
    <property type="entry name" value="LrgB"/>
    <property type="match status" value="1"/>
</dbReference>
<feature type="transmembrane region" description="Helical" evidence="5">
    <location>
        <begin position="104"/>
        <end position="127"/>
    </location>
</feature>
<feature type="transmembrane region" description="Helical" evidence="5">
    <location>
        <begin position="12"/>
        <end position="32"/>
    </location>
</feature>
<evidence type="ECO:0000256" key="3">
    <source>
        <dbReference type="ARBA" id="ARBA00022989"/>
    </source>
</evidence>
<feature type="transmembrane region" description="Helical" evidence="5">
    <location>
        <begin position="160"/>
        <end position="180"/>
    </location>
</feature>
<comment type="subcellular location">
    <subcellularLocation>
        <location evidence="1">Membrane</location>
        <topology evidence="1">Multi-pass membrane protein</topology>
    </subcellularLocation>
</comment>
<feature type="transmembrane region" description="Helical" evidence="5">
    <location>
        <begin position="68"/>
        <end position="92"/>
    </location>
</feature>
<dbReference type="EMBL" id="BMDI01000002">
    <property type="protein sequence ID" value="GGI20112.1"/>
    <property type="molecule type" value="Genomic_DNA"/>
</dbReference>
<evidence type="ECO:0000256" key="2">
    <source>
        <dbReference type="ARBA" id="ARBA00022692"/>
    </source>
</evidence>
<organism evidence="6 7">
    <name type="scientific">Oxalicibacterium faecigallinarum</name>
    <dbReference type="NCBI Taxonomy" id="573741"/>
    <lineage>
        <taxon>Bacteria</taxon>
        <taxon>Pseudomonadati</taxon>
        <taxon>Pseudomonadota</taxon>
        <taxon>Betaproteobacteria</taxon>
        <taxon>Burkholderiales</taxon>
        <taxon>Oxalobacteraceae</taxon>
        <taxon>Oxalicibacterium</taxon>
    </lineage>
</organism>
<evidence type="ECO:0000256" key="4">
    <source>
        <dbReference type="ARBA" id="ARBA00023136"/>
    </source>
</evidence>
<sequence length="243" mass="25752">MIPHLELNTLWVYMAGSPLLWLTATLLAYRIALFVYEKSGRSGLANPVAISVALLVLVLWITNTPYSVYFNGAQFVHFLLGPVTVALAIPLYHQLEKLKRNWFALLLGSLVGGVVGIGSAMMIAWALGASPLTVLSMAPKSVTMPIAMGVTEKIGGLPTLTAVMVMLTGLFGAAVAQYIFKWFKIEDDATQGFALGATAHGVGTARAFQISPEMGAFSGLAMGMCGILTAILLPLALKLLGVI</sequence>
<dbReference type="PANTHER" id="PTHR30249:SF0">
    <property type="entry name" value="PLASTIDAL GLYCOLATE_GLYCERATE TRANSLOCATOR 1, CHLOROPLASTIC"/>
    <property type="match status" value="1"/>
</dbReference>
<dbReference type="Proteomes" id="UP000642180">
    <property type="component" value="Unassembled WGS sequence"/>
</dbReference>
<keyword evidence="4 5" id="KW-0472">Membrane</keyword>
<proteinExistence type="predicted"/>
<comment type="caution">
    <text evidence="6">The sequence shown here is derived from an EMBL/GenBank/DDBJ whole genome shotgun (WGS) entry which is preliminary data.</text>
</comment>
<evidence type="ECO:0000313" key="6">
    <source>
        <dbReference type="EMBL" id="GGI20112.1"/>
    </source>
</evidence>
<feature type="transmembrane region" description="Helical" evidence="5">
    <location>
        <begin position="216"/>
        <end position="237"/>
    </location>
</feature>
<dbReference type="GO" id="GO:0016020">
    <property type="term" value="C:membrane"/>
    <property type="evidence" value="ECO:0007669"/>
    <property type="project" value="UniProtKB-SubCell"/>
</dbReference>